<dbReference type="EMBL" id="CP053716">
    <property type="protein sequence ID" value="QKF07458.1"/>
    <property type="molecule type" value="Genomic_DNA"/>
</dbReference>
<dbReference type="RefSeq" id="WP_173164590.1">
    <property type="nucleotide sequence ID" value="NZ_CP053716.1"/>
</dbReference>
<dbReference type="GO" id="GO:0008237">
    <property type="term" value="F:metallopeptidase activity"/>
    <property type="evidence" value="ECO:0007669"/>
    <property type="project" value="UniProtKB-KW"/>
</dbReference>
<dbReference type="PANTHER" id="PTHR43808">
    <property type="entry name" value="ACETYLORNITHINE DEACETYLASE"/>
    <property type="match status" value="1"/>
</dbReference>
<dbReference type="Pfam" id="PF01546">
    <property type="entry name" value="Peptidase_M20"/>
    <property type="match status" value="1"/>
</dbReference>
<protein>
    <submittedName>
        <fullName evidence="10">Sapep family Mn(2+)-dependent dipeptidase</fullName>
        <ecNumber evidence="10">3.4.13.-</ecNumber>
    </submittedName>
</protein>
<evidence type="ECO:0000256" key="5">
    <source>
        <dbReference type="ARBA" id="ARBA00022801"/>
    </source>
</evidence>
<dbReference type="Proteomes" id="UP000503297">
    <property type="component" value="Chromosome"/>
</dbReference>
<comment type="cofactor">
    <cofactor evidence="1">
        <name>Zn(2+)</name>
        <dbReference type="ChEBI" id="CHEBI:29105"/>
    </cofactor>
</comment>
<evidence type="ECO:0000256" key="1">
    <source>
        <dbReference type="ARBA" id="ARBA00001947"/>
    </source>
</evidence>
<dbReference type="PROSITE" id="PS00758">
    <property type="entry name" value="ARGE_DAPE_CPG2_1"/>
    <property type="match status" value="1"/>
</dbReference>
<dbReference type="GO" id="GO:0008777">
    <property type="term" value="F:acetylornithine deacetylase activity"/>
    <property type="evidence" value="ECO:0007669"/>
    <property type="project" value="TreeGrafter"/>
</dbReference>
<dbReference type="InterPro" id="IPR050072">
    <property type="entry name" value="Peptidase_M20A"/>
</dbReference>
<evidence type="ECO:0000256" key="8">
    <source>
        <dbReference type="ARBA" id="ARBA00023049"/>
    </source>
</evidence>
<evidence type="ECO:0000313" key="10">
    <source>
        <dbReference type="EMBL" id="QKF07458.1"/>
    </source>
</evidence>
<evidence type="ECO:0000256" key="4">
    <source>
        <dbReference type="ARBA" id="ARBA00022723"/>
    </source>
</evidence>
<evidence type="ECO:0000313" key="11">
    <source>
        <dbReference type="Proteomes" id="UP000503297"/>
    </source>
</evidence>
<dbReference type="GO" id="GO:0006526">
    <property type="term" value="P:L-arginine biosynthetic process"/>
    <property type="evidence" value="ECO:0007669"/>
    <property type="project" value="TreeGrafter"/>
</dbReference>
<dbReference type="InterPro" id="IPR002933">
    <property type="entry name" value="Peptidase_M20"/>
</dbReference>
<comment type="similarity">
    <text evidence="2">Belongs to the peptidase M20A family.</text>
</comment>
<evidence type="ECO:0000256" key="9">
    <source>
        <dbReference type="SAM" id="MobiDB-lite"/>
    </source>
</evidence>
<reference evidence="11" key="1">
    <citation type="submission" date="2020-05" db="EMBL/GenBank/DDBJ databases">
        <title>Novel species in genus Nocardioides.</title>
        <authorList>
            <person name="Zhang G."/>
        </authorList>
    </citation>
    <scope>NUCLEOTIDE SEQUENCE [LARGE SCALE GENOMIC DNA]</scope>
    <source>
        <strain evidence="11">zg-1050</strain>
    </source>
</reference>
<sequence length="511" mass="53394">MTTMNERPEATGEEMAGGAQATARRTPGYARALVERAARAYVAAHWDDVVDDIRTLVRVESTEDLPHATDQAPFGPGPRAAMDAALEVAARLGFVTTHVEGAMGCADLPSARAEAAGASDDPADQLGIIGHVDVVPAGPGWSVPAYDVTHREGYLMGRGVCDDKGPLVVAMHAACVVRDALGALPRGVRVLVGTNEETGMADVERYRARVADPWFLFTPDAEFPVGYGEAGIMHGWVTSAPLAQDAAPAGQALISIEGGAAVNAVPGVACAVVRAAEAPHAAEGIAVSPQDVGRYLLEAQGRAAHASTPELGQSALARLLAYILDQGLCAPEQRPFLEFQHCLACDHTGAAVGIDASDDDFGALTCVAGLARTEGGRILQSVDCRYPTSTSGVRLAEAISAGADRAGASFRLDDDRPPFLMEADSPEVRALADAYSQVTDARSEPFTMKGGTYARHFARGVSFGPEEPHVPRPAWVGSIHGPDEGIAEELLQRSLVVYALAIAALVELPAE</sequence>
<keyword evidence="4" id="KW-0479">Metal-binding</keyword>
<name>A0A6M8J765_9ACTN</name>
<accession>A0A6M8J765</accession>
<keyword evidence="5 10" id="KW-0378">Hydrolase</keyword>
<dbReference type="NCBIfam" id="TIGR01887">
    <property type="entry name" value="dipeptidaselike"/>
    <property type="match status" value="1"/>
</dbReference>
<dbReference type="InterPro" id="IPR001261">
    <property type="entry name" value="ArgE/DapE_CS"/>
</dbReference>
<gene>
    <name evidence="10" type="ORF">HLV38_04480</name>
</gene>
<evidence type="ECO:0000256" key="3">
    <source>
        <dbReference type="ARBA" id="ARBA00022670"/>
    </source>
</evidence>
<organism evidence="10 11">
    <name type="scientific">Berryella wangjianweii</name>
    <dbReference type="NCBI Taxonomy" id="2734634"/>
    <lineage>
        <taxon>Bacteria</taxon>
        <taxon>Bacillati</taxon>
        <taxon>Actinomycetota</taxon>
        <taxon>Coriobacteriia</taxon>
        <taxon>Eggerthellales</taxon>
        <taxon>Eggerthellaceae</taxon>
        <taxon>Berryella</taxon>
    </lineage>
</organism>
<feature type="compositionally biased region" description="Basic and acidic residues" evidence="9">
    <location>
        <begin position="1"/>
        <end position="10"/>
    </location>
</feature>
<dbReference type="SUPFAM" id="SSF53187">
    <property type="entry name" value="Zn-dependent exopeptidases"/>
    <property type="match status" value="1"/>
</dbReference>
<dbReference type="Gene3D" id="3.30.70.360">
    <property type="match status" value="2"/>
</dbReference>
<dbReference type="GO" id="GO:0006508">
    <property type="term" value="P:proteolysis"/>
    <property type="evidence" value="ECO:0007669"/>
    <property type="project" value="UniProtKB-KW"/>
</dbReference>
<keyword evidence="6" id="KW-0862">Zinc</keyword>
<dbReference type="InterPro" id="IPR036264">
    <property type="entry name" value="Bact_exopeptidase_dim_dom"/>
</dbReference>
<dbReference type="Gene3D" id="3.40.630.10">
    <property type="entry name" value="Zn peptidases"/>
    <property type="match status" value="1"/>
</dbReference>
<dbReference type="InterPro" id="IPR010964">
    <property type="entry name" value="M20A_pepV-rel"/>
</dbReference>
<evidence type="ECO:0000256" key="6">
    <source>
        <dbReference type="ARBA" id="ARBA00022833"/>
    </source>
</evidence>
<dbReference type="SUPFAM" id="SSF55031">
    <property type="entry name" value="Bacterial exopeptidase dimerisation domain"/>
    <property type="match status" value="1"/>
</dbReference>
<proteinExistence type="inferred from homology"/>
<dbReference type="EC" id="3.4.13.-" evidence="10"/>
<keyword evidence="3" id="KW-0645">Protease</keyword>
<evidence type="ECO:0000256" key="2">
    <source>
        <dbReference type="ARBA" id="ARBA00006247"/>
    </source>
</evidence>
<evidence type="ECO:0000256" key="7">
    <source>
        <dbReference type="ARBA" id="ARBA00022997"/>
    </source>
</evidence>
<dbReference type="AlphaFoldDB" id="A0A6M8J765"/>
<dbReference type="GO" id="GO:0016805">
    <property type="term" value="F:dipeptidase activity"/>
    <property type="evidence" value="ECO:0007669"/>
    <property type="project" value="UniProtKB-KW"/>
</dbReference>
<dbReference type="GO" id="GO:0008270">
    <property type="term" value="F:zinc ion binding"/>
    <property type="evidence" value="ECO:0007669"/>
    <property type="project" value="InterPro"/>
</dbReference>
<feature type="region of interest" description="Disordered" evidence="9">
    <location>
        <begin position="1"/>
        <end position="24"/>
    </location>
</feature>
<keyword evidence="11" id="KW-1185">Reference proteome</keyword>
<dbReference type="PANTHER" id="PTHR43808:SF31">
    <property type="entry name" value="N-ACETYL-L-CITRULLINE DEACETYLASE"/>
    <property type="match status" value="1"/>
</dbReference>
<dbReference type="KEGG" id="bwa:HLV38_04480"/>
<keyword evidence="8" id="KW-0482">Metalloprotease</keyword>
<keyword evidence="7 10" id="KW-0224">Dipeptidase</keyword>